<proteinExistence type="predicted"/>
<gene>
    <name evidence="1" type="ORF">AB3N04_00330</name>
</gene>
<dbReference type="EMBL" id="CP162550">
    <property type="protein sequence ID" value="XDI35202.1"/>
    <property type="molecule type" value="Genomic_DNA"/>
</dbReference>
<dbReference type="Gene3D" id="3.30.2310.20">
    <property type="entry name" value="RelE-like"/>
    <property type="match status" value="1"/>
</dbReference>
<dbReference type="RefSeq" id="WP_368502817.1">
    <property type="nucleotide sequence ID" value="NZ_CP162550.1"/>
</dbReference>
<evidence type="ECO:0000313" key="1">
    <source>
        <dbReference type="EMBL" id="XDI35202.1"/>
    </source>
</evidence>
<name>A0AB39BNM2_9BACI</name>
<dbReference type="SUPFAM" id="SSF143011">
    <property type="entry name" value="RelE-like"/>
    <property type="match status" value="1"/>
</dbReference>
<protein>
    <submittedName>
        <fullName evidence="1">Type II toxin-antitoxin system RelE/ParE family toxin</fullName>
    </submittedName>
</protein>
<reference evidence="1" key="1">
    <citation type="submission" date="2024-07" db="EMBL/GenBank/DDBJ databases">
        <title>Identification and characteristics of an arsenic-resistant bacterial isolate, which belongs to a novel species.</title>
        <authorList>
            <person name="Juszczyk A."/>
            <person name="Kowalczyk A."/>
            <person name="Was K."/>
            <person name="Kosowicz W."/>
            <person name="Budzyn A."/>
            <person name="Latowski D."/>
        </authorList>
    </citation>
    <scope>NUCLEOTIDE SEQUENCE</scope>
    <source>
        <strain evidence="1">As8PL</strain>
        <plasmid evidence="1">unnamed</plasmid>
    </source>
</reference>
<keyword evidence="1" id="KW-0614">Plasmid</keyword>
<geneLocation type="plasmid" evidence="1">
    <name>unnamed</name>
</geneLocation>
<dbReference type="AlphaFoldDB" id="A0AB39BNM2"/>
<organism evidence="1">
    <name type="scientific">Alkalihalophilus sp. As8PL</name>
    <dbReference type="NCBI Taxonomy" id="3237103"/>
    <lineage>
        <taxon>Bacteria</taxon>
        <taxon>Bacillati</taxon>
        <taxon>Bacillota</taxon>
        <taxon>Bacilli</taxon>
        <taxon>Bacillales</taxon>
        <taxon>Bacillaceae</taxon>
        <taxon>Alkalihalophilus</taxon>
    </lineage>
</organism>
<accession>A0AB39BNM2</accession>
<sequence length="115" mass="13458">MDIYYKTKKLKKKLDNPREMVKEWGSEQAKKLMRRLNEIKSVDCLADLYDLPAVKCHQLSNNRDNQFAVTLKEPYRLIFEPYHEEEPVPLKADGGFDTSRISSILIIEVVDYHGT</sequence>
<dbReference type="InterPro" id="IPR035093">
    <property type="entry name" value="RelE/ParE_toxin_dom_sf"/>
</dbReference>